<dbReference type="PROSITE" id="PS50850">
    <property type="entry name" value="MFS"/>
    <property type="match status" value="1"/>
</dbReference>
<dbReference type="SUPFAM" id="SSF103473">
    <property type="entry name" value="MFS general substrate transporter"/>
    <property type="match status" value="1"/>
</dbReference>
<dbReference type="NCBIfam" id="TIGR00879">
    <property type="entry name" value="SP"/>
    <property type="match status" value="1"/>
</dbReference>
<accession>A0ABR4P4B1</accession>
<dbReference type="InterPro" id="IPR020846">
    <property type="entry name" value="MFS_dom"/>
</dbReference>
<dbReference type="InterPro" id="IPR003663">
    <property type="entry name" value="Sugar/inositol_transpt"/>
</dbReference>
<evidence type="ECO:0000256" key="2">
    <source>
        <dbReference type="ARBA" id="ARBA00010992"/>
    </source>
</evidence>
<evidence type="ECO:0000256" key="5">
    <source>
        <dbReference type="ARBA" id="ARBA00022989"/>
    </source>
</evidence>
<evidence type="ECO:0000256" key="8">
    <source>
        <dbReference type="SAM" id="MobiDB-lite"/>
    </source>
</evidence>
<dbReference type="Gene3D" id="1.20.1250.20">
    <property type="entry name" value="MFS general substrate transporter like domains"/>
    <property type="match status" value="1"/>
</dbReference>
<dbReference type="Proteomes" id="UP001629113">
    <property type="component" value="Unassembled WGS sequence"/>
</dbReference>
<protein>
    <submittedName>
        <fullName evidence="11">MFS sugar transporter</fullName>
    </submittedName>
</protein>
<keyword evidence="6 9" id="KW-0472">Membrane</keyword>
<dbReference type="InterPro" id="IPR036259">
    <property type="entry name" value="MFS_trans_sf"/>
</dbReference>
<evidence type="ECO:0000256" key="3">
    <source>
        <dbReference type="ARBA" id="ARBA00022448"/>
    </source>
</evidence>
<dbReference type="InterPro" id="IPR050360">
    <property type="entry name" value="MFS_Sugar_Transporters"/>
</dbReference>
<dbReference type="PANTHER" id="PTHR48022:SF74">
    <property type="entry name" value="SUGAR TRANSPORTER, PUTATIVE (AFU_ORTHOLOGUE AFUA_8G02010)-RELATED"/>
    <property type="match status" value="1"/>
</dbReference>
<keyword evidence="12" id="KW-1185">Reference proteome</keyword>
<evidence type="ECO:0000256" key="9">
    <source>
        <dbReference type="SAM" id="Phobius"/>
    </source>
</evidence>
<evidence type="ECO:0000256" key="1">
    <source>
        <dbReference type="ARBA" id="ARBA00004141"/>
    </source>
</evidence>
<feature type="compositionally biased region" description="Basic and acidic residues" evidence="8">
    <location>
        <begin position="1"/>
        <end position="13"/>
    </location>
</feature>
<feature type="transmembrane region" description="Helical" evidence="9">
    <location>
        <begin position="381"/>
        <end position="403"/>
    </location>
</feature>
<comment type="subcellular location">
    <subcellularLocation>
        <location evidence="1">Membrane</location>
        <topology evidence="1">Multi-pass membrane protein</topology>
    </subcellularLocation>
</comment>
<feature type="transmembrane region" description="Helical" evidence="9">
    <location>
        <begin position="353"/>
        <end position="374"/>
    </location>
</feature>
<name>A0ABR4P4B1_9HELO</name>
<dbReference type="Pfam" id="PF00083">
    <property type="entry name" value="Sugar_tr"/>
    <property type="match status" value="1"/>
</dbReference>
<comment type="caution">
    <text evidence="11">The sequence shown here is derived from an EMBL/GenBank/DDBJ whole genome shotgun (WGS) entry which is preliminary data.</text>
</comment>
<feature type="transmembrane region" description="Helical" evidence="9">
    <location>
        <begin position="201"/>
        <end position="220"/>
    </location>
</feature>
<feature type="transmembrane region" description="Helical" evidence="9">
    <location>
        <begin position="171"/>
        <end position="189"/>
    </location>
</feature>
<keyword evidence="5 9" id="KW-1133">Transmembrane helix</keyword>
<keyword evidence="11" id="KW-0762">Sugar transport</keyword>
<feature type="transmembrane region" description="Helical" evidence="9">
    <location>
        <begin position="232"/>
        <end position="249"/>
    </location>
</feature>
<sequence>MTKETQDLSHDEGIDSSSDNLQPQFSAPNGILERMLKPTSYVPRYPQWMIGKRLLWATCFFGSLGDALFGYDQGIMSGLLVNEVFIRRFYSNHGGLDGTTEGINPSLIGITVSCLQLSAAIGSLMAGVLGDIMGRKRCVRIGGLIYFTMAFLQGFAPNLACFIAGRTIQGLGVGFLSMTVPVIQTEIAAPHRRGLMVGVEYTFLIGGYMLSCWVDYGFNFMLPSNISWQGPYFVQMGLSFILFAMSFFLPETPRWLARNGFTKEALMTVADLHANGDTNDKDVQHVFLEIQEAVRYEATLGSVTYWDMFTKYRKRTLVGITAQAFAQLNGINVISFYLPTRLAEAGFSNRRSLLFTAANSIIYTAATVPVWWLADRWGRRPLLISGGLAMAVALSIVCVFNEAAGLDVHVRANGIYSFVVIYNALYGATWGPMPWLLPAEIFPLRARSKGMALATFSNWTFNFIIGMSSPDAFAGIHGYYYVVIAGFCLFSVGLAKFYYVETANHTLEEVAVAFGDKAFLQEDEQIMASAQLSRRVSVRADGV</sequence>
<reference evidence="11 12" key="1">
    <citation type="submission" date="2024-06" db="EMBL/GenBank/DDBJ databases">
        <title>Complete genome of Phlyctema vagabunda strain 19-DSS-EL-015.</title>
        <authorList>
            <person name="Fiorenzani C."/>
        </authorList>
    </citation>
    <scope>NUCLEOTIDE SEQUENCE [LARGE SCALE GENOMIC DNA]</scope>
    <source>
        <strain evidence="11 12">19-DSS-EL-015</strain>
    </source>
</reference>
<dbReference type="PRINTS" id="PR00171">
    <property type="entry name" value="SUGRTRNSPORT"/>
</dbReference>
<feature type="transmembrane region" description="Helical" evidence="9">
    <location>
        <begin position="415"/>
        <end position="438"/>
    </location>
</feature>
<keyword evidence="4 9" id="KW-0812">Transmembrane</keyword>
<comment type="similarity">
    <text evidence="2 7">Belongs to the major facilitator superfamily. Sugar transporter (TC 2.A.1.1) family.</text>
</comment>
<feature type="domain" description="Major facilitator superfamily (MFS) profile" evidence="10">
    <location>
        <begin position="58"/>
        <end position="503"/>
    </location>
</feature>
<evidence type="ECO:0000313" key="11">
    <source>
        <dbReference type="EMBL" id="KAL3418144.1"/>
    </source>
</evidence>
<proteinExistence type="inferred from homology"/>
<feature type="transmembrane region" description="Helical" evidence="9">
    <location>
        <begin position="479"/>
        <end position="499"/>
    </location>
</feature>
<keyword evidence="3 7" id="KW-0813">Transport</keyword>
<dbReference type="InterPro" id="IPR005828">
    <property type="entry name" value="MFS_sugar_transport-like"/>
</dbReference>
<feature type="transmembrane region" description="Helical" evidence="9">
    <location>
        <begin position="141"/>
        <end position="165"/>
    </location>
</feature>
<evidence type="ECO:0000256" key="7">
    <source>
        <dbReference type="RuleBase" id="RU003346"/>
    </source>
</evidence>
<evidence type="ECO:0000256" key="6">
    <source>
        <dbReference type="ARBA" id="ARBA00023136"/>
    </source>
</evidence>
<gene>
    <name evidence="11" type="ORF">PVAG01_09859</name>
</gene>
<dbReference type="PROSITE" id="PS00217">
    <property type="entry name" value="SUGAR_TRANSPORT_2"/>
    <property type="match status" value="1"/>
</dbReference>
<feature type="transmembrane region" description="Helical" evidence="9">
    <location>
        <begin position="54"/>
        <end position="71"/>
    </location>
</feature>
<dbReference type="InterPro" id="IPR005829">
    <property type="entry name" value="Sugar_transporter_CS"/>
</dbReference>
<dbReference type="PANTHER" id="PTHR48022">
    <property type="entry name" value="PLASTIDIC GLUCOSE TRANSPORTER 4"/>
    <property type="match status" value="1"/>
</dbReference>
<evidence type="ECO:0000313" key="12">
    <source>
        <dbReference type="Proteomes" id="UP001629113"/>
    </source>
</evidence>
<feature type="transmembrane region" description="Helical" evidence="9">
    <location>
        <begin position="450"/>
        <end position="467"/>
    </location>
</feature>
<feature type="transmembrane region" description="Helical" evidence="9">
    <location>
        <begin position="317"/>
        <end position="338"/>
    </location>
</feature>
<evidence type="ECO:0000256" key="4">
    <source>
        <dbReference type="ARBA" id="ARBA00022692"/>
    </source>
</evidence>
<dbReference type="EMBL" id="JBFCZG010000009">
    <property type="protein sequence ID" value="KAL3418144.1"/>
    <property type="molecule type" value="Genomic_DNA"/>
</dbReference>
<feature type="region of interest" description="Disordered" evidence="8">
    <location>
        <begin position="1"/>
        <end position="23"/>
    </location>
</feature>
<feature type="transmembrane region" description="Helical" evidence="9">
    <location>
        <begin position="107"/>
        <end position="129"/>
    </location>
</feature>
<evidence type="ECO:0000259" key="10">
    <source>
        <dbReference type="PROSITE" id="PS50850"/>
    </source>
</evidence>
<organism evidence="11 12">
    <name type="scientific">Phlyctema vagabunda</name>
    <dbReference type="NCBI Taxonomy" id="108571"/>
    <lineage>
        <taxon>Eukaryota</taxon>
        <taxon>Fungi</taxon>
        <taxon>Dikarya</taxon>
        <taxon>Ascomycota</taxon>
        <taxon>Pezizomycotina</taxon>
        <taxon>Leotiomycetes</taxon>
        <taxon>Helotiales</taxon>
        <taxon>Dermateaceae</taxon>
        <taxon>Phlyctema</taxon>
    </lineage>
</organism>